<accession>A0A1I2VEM0</accession>
<feature type="domain" description="Response regulatory" evidence="5">
    <location>
        <begin position="7"/>
        <end position="120"/>
    </location>
</feature>
<dbReference type="STRING" id="341036.SAMN05660649_02967"/>
<dbReference type="PANTHER" id="PTHR44591:SF3">
    <property type="entry name" value="RESPONSE REGULATORY DOMAIN-CONTAINING PROTEIN"/>
    <property type="match status" value="1"/>
</dbReference>
<evidence type="ECO:0000256" key="4">
    <source>
        <dbReference type="PROSITE-ProRule" id="PRU00169"/>
    </source>
</evidence>
<dbReference type="Gene3D" id="3.40.50.2300">
    <property type="match status" value="1"/>
</dbReference>
<comment type="function">
    <text evidence="3">May play the central regulatory role in sporulation. It may be an element of the effector pathway responsible for the activation of sporulation genes in response to nutritional stress. Spo0A may act in concert with spo0H (a sigma factor) to control the expression of some genes that are critical to the sporulation process.</text>
</comment>
<dbReference type="PANTHER" id="PTHR44591">
    <property type="entry name" value="STRESS RESPONSE REGULATOR PROTEIN 1"/>
    <property type="match status" value="1"/>
</dbReference>
<dbReference type="RefSeq" id="WP_092472162.1">
    <property type="nucleotide sequence ID" value="NZ_FOOX01000011.1"/>
</dbReference>
<dbReference type="Pfam" id="PF00072">
    <property type="entry name" value="Response_reg"/>
    <property type="match status" value="1"/>
</dbReference>
<dbReference type="PROSITE" id="PS50110">
    <property type="entry name" value="RESPONSE_REGULATORY"/>
    <property type="match status" value="1"/>
</dbReference>
<feature type="modified residue" description="4-aspartylphosphate" evidence="4">
    <location>
        <position position="56"/>
    </location>
</feature>
<dbReference type="OrthoDB" id="9808843at2"/>
<dbReference type="SMART" id="SM00448">
    <property type="entry name" value="REC"/>
    <property type="match status" value="1"/>
</dbReference>
<keyword evidence="2 4" id="KW-0597">Phosphoprotein</keyword>
<evidence type="ECO:0000313" key="6">
    <source>
        <dbReference type="EMBL" id="SFG87523.1"/>
    </source>
</evidence>
<dbReference type="AlphaFoldDB" id="A0A1I2VEM0"/>
<evidence type="ECO:0000256" key="2">
    <source>
        <dbReference type="ARBA" id="ARBA00022553"/>
    </source>
</evidence>
<dbReference type="GO" id="GO:0000160">
    <property type="term" value="P:phosphorelay signal transduction system"/>
    <property type="evidence" value="ECO:0007669"/>
    <property type="project" value="InterPro"/>
</dbReference>
<evidence type="ECO:0000313" key="7">
    <source>
        <dbReference type="Proteomes" id="UP000199337"/>
    </source>
</evidence>
<dbReference type="InterPro" id="IPR050595">
    <property type="entry name" value="Bact_response_regulator"/>
</dbReference>
<dbReference type="SUPFAM" id="SSF52172">
    <property type="entry name" value="CheY-like"/>
    <property type="match status" value="1"/>
</dbReference>
<dbReference type="InterPro" id="IPR011006">
    <property type="entry name" value="CheY-like_superfamily"/>
</dbReference>
<proteinExistence type="predicted"/>
<organism evidence="6 7">
    <name type="scientific">Desulfotruncus arcticus DSM 17038</name>
    <dbReference type="NCBI Taxonomy" id="1121424"/>
    <lineage>
        <taxon>Bacteria</taxon>
        <taxon>Bacillati</taxon>
        <taxon>Bacillota</taxon>
        <taxon>Clostridia</taxon>
        <taxon>Eubacteriales</taxon>
        <taxon>Desulfallaceae</taxon>
        <taxon>Desulfotruncus</taxon>
    </lineage>
</organism>
<dbReference type="Proteomes" id="UP000199337">
    <property type="component" value="Unassembled WGS sequence"/>
</dbReference>
<dbReference type="InterPro" id="IPR001789">
    <property type="entry name" value="Sig_transdc_resp-reg_receiver"/>
</dbReference>
<evidence type="ECO:0000256" key="3">
    <source>
        <dbReference type="ARBA" id="ARBA00024867"/>
    </source>
</evidence>
<protein>
    <recommendedName>
        <fullName evidence="1">Stage 0 sporulation protein A homolog</fullName>
    </recommendedName>
</protein>
<name>A0A1I2VEM0_9FIRM</name>
<reference evidence="7" key="1">
    <citation type="submission" date="2016-10" db="EMBL/GenBank/DDBJ databases">
        <authorList>
            <person name="Varghese N."/>
            <person name="Submissions S."/>
        </authorList>
    </citation>
    <scope>NUCLEOTIDE SEQUENCE [LARGE SCALE GENOMIC DNA]</scope>
    <source>
        <strain evidence="7">DSM 17038</strain>
    </source>
</reference>
<keyword evidence="7" id="KW-1185">Reference proteome</keyword>
<gene>
    <name evidence="6" type="ORF">SAMN05660649_02967</name>
</gene>
<evidence type="ECO:0000256" key="1">
    <source>
        <dbReference type="ARBA" id="ARBA00018672"/>
    </source>
</evidence>
<evidence type="ECO:0000259" key="5">
    <source>
        <dbReference type="PROSITE" id="PS50110"/>
    </source>
</evidence>
<dbReference type="EMBL" id="FOOX01000011">
    <property type="protein sequence ID" value="SFG87523.1"/>
    <property type="molecule type" value="Genomic_DNA"/>
</dbReference>
<sequence>MTQNTETLLVVDDQSGVRRLICEALLDDGHLVEQAPNGLEALKKLAQKKYQLILLDIKMPGMNGLETLTEIRKIDPGIPVIMMTAYGELDILEKINGKGVDHISKPFDLNELRSLVKAIISRGVASQTGIKTG</sequence>